<keyword evidence="6" id="KW-1185">Reference proteome</keyword>
<dbReference type="PROSITE" id="PS00041">
    <property type="entry name" value="HTH_ARAC_FAMILY_1"/>
    <property type="match status" value="1"/>
</dbReference>
<dbReference type="Proteomes" id="UP000500970">
    <property type="component" value="Chromosome"/>
</dbReference>
<dbReference type="Pfam" id="PF12833">
    <property type="entry name" value="HTH_18"/>
    <property type="match status" value="1"/>
</dbReference>
<reference evidence="5 6" key="1">
    <citation type="submission" date="2020-05" db="EMBL/GenBank/DDBJ databases">
        <title>FDA dAtabase for Regulatory Grade micrObial Sequences (FDA-ARGOS): Supporting development and validation of Infectious Disease Dx tests.</title>
        <authorList>
            <person name="Sproer C."/>
            <person name="Gronow S."/>
            <person name="Severitt S."/>
            <person name="Schroder I."/>
            <person name="Tallon L."/>
            <person name="Sadzewicz L."/>
            <person name="Zhao X."/>
            <person name="Vavikolanu K."/>
            <person name="Mehta A."/>
            <person name="Aluvathingal J."/>
            <person name="Nadendla S."/>
            <person name="Myers T."/>
            <person name="Yan Y."/>
            <person name="Sichtig H."/>
        </authorList>
    </citation>
    <scope>NUCLEOTIDE SEQUENCE [LARGE SCALE GENOMIC DNA]</scope>
    <source>
        <strain evidence="5 6">FDAARGOS_790</strain>
    </source>
</reference>
<evidence type="ECO:0000256" key="2">
    <source>
        <dbReference type="ARBA" id="ARBA00023125"/>
    </source>
</evidence>
<dbReference type="InterPro" id="IPR018062">
    <property type="entry name" value="HTH_AraC-typ_CS"/>
</dbReference>
<dbReference type="PROSITE" id="PS01124">
    <property type="entry name" value="HTH_ARAC_FAMILY_2"/>
    <property type="match status" value="1"/>
</dbReference>
<evidence type="ECO:0000256" key="3">
    <source>
        <dbReference type="ARBA" id="ARBA00023163"/>
    </source>
</evidence>
<dbReference type="InterPro" id="IPR050204">
    <property type="entry name" value="AraC_XylS_family_regulators"/>
</dbReference>
<dbReference type="InterPro" id="IPR018060">
    <property type="entry name" value="HTH_AraC"/>
</dbReference>
<evidence type="ECO:0000259" key="4">
    <source>
        <dbReference type="PROSITE" id="PS01124"/>
    </source>
</evidence>
<name>A0A7D4IMG7_9BURK</name>
<keyword evidence="2" id="KW-0238">DNA-binding</keyword>
<dbReference type="GO" id="GO:0043565">
    <property type="term" value="F:sequence-specific DNA binding"/>
    <property type="evidence" value="ECO:0007669"/>
    <property type="project" value="InterPro"/>
</dbReference>
<proteinExistence type="predicted"/>
<dbReference type="GO" id="GO:0003700">
    <property type="term" value="F:DNA-binding transcription factor activity"/>
    <property type="evidence" value="ECO:0007669"/>
    <property type="project" value="InterPro"/>
</dbReference>
<dbReference type="InterPro" id="IPR009057">
    <property type="entry name" value="Homeodomain-like_sf"/>
</dbReference>
<feature type="domain" description="HTH araC/xylS-type" evidence="4">
    <location>
        <begin position="203"/>
        <end position="301"/>
    </location>
</feature>
<dbReference type="Gene3D" id="1.10.10.60">
    <property type="entry name" value="Homeodomain-like"/>
    <property type="match status" value="1"/>
</dbReference>
<dbReference type="AlphaFoldDB" id="A0A7D4IMG7"/>
<gene>
    <name evidence="5" type="ORF">FOC84_29800</name>
</gene>
<keyword evidence="3" id="KW-0804">Transcription</keyword>
<dbReference type="PANTHER" id="PTHR46796">
    <property type="entry name" value="HTH-TYPE TRANSCRIPTIONAL ACTIVATOR RHAS-RELATED"/>
    <property type="match status" value="1"/>
</dbReference>
<protein>
    <submittedName>
        <fullName evidence="5">AraC family transcriptional regulator</fullName>
    </submittedName>
</protein>
<keyword evidence="1" id="KW-0805">Transcription regulation</keyword>
<evidence type="ECO:0000256" key="1">
    <source>
        <dbReference type="ARBA" id="ARBA00023015"/>
    </source>
</evidence>
<dbReference type="SUPFAM" id="SSF46689">
    <property type="entry name" value="Homeodomain-like"/>
    <property type="match status" value="2"/>
</dbReference>
<evidence type="ECO:0000313" key="5">
    <source>
        <dbReference type="EMBL" id="QKH38903.1"/>
    </source>
</evidence>
<dbReference type="InterPro" id="IPR035418">
    <property type="entry name" value="AraC-bd_2"/>
</dbReference>
<dbReference type="EMBL" id="CP053985">
    <property type="protein sequence ID" value="QKH38903.1"/>
    <property type="molecule type" value="Genomic_DNA"/>
</dbReference>
<dbReference type="KEGG" id="apes:FOC84_29800"/>
<sequence length="312" mass="33890">MEEAISHVSAVYSAHGLSLGRRARRIDMRLESCGLERGSGMVKLAYGADVDVDAADFPDLFLIMTCINGNGSVTQADSRAAWHSGLTLPVSANVSTRFHFEENFEQISFRPDAAALSALCSNLLGRPLECPLRFELIPFSADFSAAWQHALQLLGSATGMPLPPMARQSLSQFLNSLLLHGHPHNFSAALSRPPQPLPRAVVARAEEYIKAHSDQALSVADIASATGVSIRSLQAGFREAGAESPMKRLRRIRLEQARDQLLRTSGTVTDVALQFGFLHLGRFSAQYQAAFGELPAATLARARRARSARQRA</sequence>
<organism evidence="5 6">
    <name type="scientific">Achromobacter pestifer</name>
    <dbReference type="NCBI Taxonomy" id="1353889"/>
    <lineage>
        <taxon>Bacteria</taxon>
        <taxon>Pseudomonadati</taxon>
        <taxon>Pseudomonadota</taxon>
        <taxon>Betaproteobacteria</taxon>
        <taxon>Burkholderiales</taxon>
        <taxon>Alcaligenaceae</taxon>
        <taxon>Achromobacter</taxon>
    </lineage>
</organism>
<evidence type="ECO:0000313" key="6">
    <source>
        <dbReference type="Proteomes" id="UP000500970"/>
    </source>
</evidence>
<dbReference type="Pfam" id="PF14525">
    <property type="entry name" value="AraC_binding_2"/>
    <property type="match status" value="1"/>
</dbReference>
<dbReference type="RefSeq" id="WP_173148665.1">
    <property type="nucleotide sequence ID" value="NZ_CP053985.1"/>
</dbReference>
<accession>A0A7D4IMG7</accession>
<dbReference type="SMART" id="SM00342">
    <property type="entry name" value="HTH_ARAC"/>
    <property type="match status" value="1"/>
</dbReference>